<organism evidence="1 2">
    <name type="scientific">Acrobeloides nanus</name>
    <dbReference type="NCBI Taxonomy" id="290746"/>
    <lineage>
        <taxon>Eukaryota</taxon>
        <taxon>Metazoa</taxon>
        <taxon>Ecdysozoa</taxon>
        <taxon>Nematoda</taxon>
        <taxon>Chromadorea</taxon>
        <taxon>Rhabditida</taxon>
        <taxon>Tylenchina</taxon>
        <taxon>Cephalobomorpha</taxon>
        <taxon>Cephaloboidea</taxon>
        <taxon>Cephalobidae</taxon>
        <taxon>Acrobeloides</taxon>
    </lineage>
</organism>
<name>A0A914E832_9BILA</name>
<keyword evidence="1" id="KW-1185">Reference proteome</keyword>
<evidence type="ECO:0000313" key="2">
    <source>
        <dbReference type="WBParaSite" id="ACRNAN_scaffold620.g14797.t1"/>
    </source>
</evidence>
<reference evidence="2" key="1">
    <citation type="submission" date="2022-11" db="UniProtKB">
        <authorList>
            <consortium name="WormBaseParasite"/>
        </authorList>
    </citation>
    <scope>IDENTIFICATION</scope>
</reference>
<accession>A0A914E832</accession>
<protein>
    <submittedName>
        <fullName evidence="2">Ovule protein</fullName>
    </submittedName>
</protein>
<evidence type="ECO:0000313" key="1">
    <source>
        <dbReference type="Proteomes" id="UP000887540"/>
    </source>
</evidence>
<sequence length="86" mass="9974">MINGAFEHQQPMTLWEQLLIRTFSSKLESNITTTNGELNVMEETIKLFYMEESNENTSFTGESCFPRQSSNACMFLLRRPNSEIET</sequence>
<proteinExistence type="predicted"/>
<dbReference type="WBParaSite" id="ACRNAN_scaffold620.g14797.t1">
    <property type="protein sequence ID" value="ACRNAN_scaffold620.g14797.t1"/>
    <property type="gene ID" value="ACRNAN_scaffold620.g14797"/>
</dbReference>
<dbReference type="AlphaFoldDB" id="A0A914E832"/>
<dbReference type="Proteomes" id="UP000887540">
    <property type="component" value="Unplaced"/>
</dbReference>